<name>A0A163PV78_9CELL</name>
<dbReference type="RefSeq" id="WP_068710240.1">
    <property type="nucleotide sequence ID" value="NZ_LRIE01000085.1"/>
</dbReference>
<organism evidence="3 4">
    <name type="scientific">Oerskovia enterophila</name>
    <dbReference type="NCBI Taxonomy" id="43678"/>
    <lineage>
        <taxon>Bacteria</taxon>
        <taxon>Bacillati</taxon>
        <taxon>Actinomycetota</taxon>
        <taxon>Actinomycetes</taxon>
        <taxon>Micrococcales</taxon>
        <taxon>Cellulomonadaceae</taxon>
        <taxon>Oerskovia</taxon>
    </lineage>
</organism>
<evidence type="ECO:0000313" key="4">
    <source>
        <dbReference type="Proteomes" id="UP000076447"/>
    </source>
</evidence>
<keyword evidence="2" id="KW-0472">Membrane</keyword>
<dbReference type="PATRIC" id="fig|43678.3.peg.4026"/>
<sequence>MDAYRTATSGAAERTGQGRTRKVPGWSVPLLAAAAGVVVWGAGTALGVEAVAQGAAGDMRIGAVTVIVTALLVGLAGWGVRAALRRFGTPRAGRTAGERTWMVACAVVLLASLLGPLGAASVSATVLLAALHVTVGAVVALGLRH</sequence>
<feature type="transmembrane region" description="Helical" evidence="2">
    <location>
        <begin position="101"/>
        <end position="119"/>
    </location>
</feature>
<keyword evidence="2" id="KW-0812">Transmembrane</keyword>
<gene>
    <name evidence="3" type="ORF">OJAG_38550</name>
</gene>
<dbReference type="AlphaFoldDB" id="A0A163PV78"/>
<reference evidence="3 4" key="1">
    <citation type="submission" date="2016-01" db="EMBL/GenBank/DDBJ databases">
        <title>Genome sequence of Oerskovia enterophila VJag, an agar and cellulose degrading bacterium.</title>
        <authorList>
            <person name="Poehlein A."/>
            <person name="Jag V."/>
            <person name="Bengelsdorf F."/>
            <person name="Duerre P."/>
            <person name="Daniel R."/>
        </authorList>
    </citation>
    <scope>NUCLEOTIDE SEQUENCE [LARGE SCALE GENOMIC DNA]</scope>
    <source>
        <strain evidence="3 4">VJag</strain>
    </source>
</reference>
<feature type="region of interest" description="Disordered" evidence="1">
    <location>
        <begin position="1"/>
        <end position="21"/>
    </location>
</feature>
<proteinExistence type="predicted"/>
<feature type="transmembrane region" description="Helical" evidence="2">
    <location>
        <begin position="60"/>
        <end position="80"/>
    </location>
</feature>
<comment type="caution">
    <text evidence="3">The sequence shown here is derived from an EMBL/GenBank/DDBJ whole genome shotgun (WGS) entry which is preliminary data.</text>
</comment>
<evidence type="ECO:0000256" key="1">
    <source>
        <dbReference type="SAM" id="MobiDB-lite"/>
    </source>
</evidence>
<dbReference type="EMBL" id="LRIE01000085">
    <property type="protein sequence ID" value="KZM33535.1"/>
    <property type="molecule type" value="Genomic_DNA"/>
</dbReference>
<feature type="transmembrane region" description="Helical" evidence="2">
    <location>
        <begin position="125"/>
        <end position="143"/>
    </location>
</feature>
<dbReference type="Proteomes" id="UP000076447">
    <property type="component" value="Unassembled WGS sequence"/>
</dbReference>
<dbReference type="STRING" id="43678.OJAG_38550"/>
<evidence type="ECO:0000256" key="2">
    <source>
        <dbReference type="SAM" id="Phobius"/>
    </source>
</evidence>
<keyword evidence="2" id="KW-1133">Transmembrane helix</keyword>
<dbReference type="Pfam" id="PF19545">
    <property type="entry name" value="DUF6069"/>
    <property type="match status" value="1"/>
</dbReference>
<dbReference type="InterPro" id="IPR045713">
    <property type="entry name" value="DUF6069"/>
</dbReference>
<evidence type="ECO:0000313" key="3">
    <source>
        <dbReference type="EMBL" id="KZM33535.1"/>
    </source>
</evidence>
<accession>A0A163PV78</accession>
<feature type="transmembrane region" description="Helical" evidence="2">
    <location>
        <begin position="28"/>
        <end position="48"/>
    </location>
</feature>
<protein>
    <submittedName>
        <fullName evidence="3">Uncharacterized protein</fullName>
    </submittedName>
</protein>